<evidence type="ECO:0000313" key="3">
    <source>
        <dbReference type="Proteomes" id="UP000284706"/>
    </source>
</evidence>
<evidence type="ECO:0000256" key="1">
    <source>
        <dbReference type="SAM" id="MobiDB-lite"/>
    </source>
</evidence>
<feature type="compositionally biased region" description="Polar residues" evidence="1">
    <location>
        <begin position="67"/>
        <end position="83"/>
    </location>
</feature>
<dbReference type="InParanoid" id="A0A409VI48"/>
<feature type="region of interest" description="Disordered" evidence="1">
    <location>
        <begin position="53"/>
        <end position="83"/>
    </location>
</feature>
<sequence>MTDTSSIISASTSTSTTSPSTLSSDSTTTLVPSNRENPVKGFLKGILKQETSKKVSDQAYRNEEEQIVQSDTQKLSKTATGDLSSNVKFTKAASKSGWSSATATQPSLGG</sequence>
<comment type="caution">
    <text evidence="2">The sequence shown here is derived from an EMBL/GenBank/DDBJ whole genome shotgun (WGS) entry which is preliminary data.</text>
</comment>
<dbReference type="Proteomes" id="UP000284706">
    <property type="component" value="Unassembled WGS sequence"/>
</dbReference>
<evidence type="ECO:0000313" key="2">
    <source>
        <dbReference type="EMBL" id="PPQ65886.1"/>
    </source>
</evidence>
<protein>
    <submittedName>
        <fullName evidence="2">Uncharacterized protein</fullName>
    </submittedName>
</protein>
<accession>A0A409VI48</accession>
<name>A0A409VI48_9AGAR</name>
<proteinExistence type="predicted"/>
<feature type="compositionally biased region" description="Polar residues" evidence="1">
    <location>
        <begin position="96"/>
        <end position="110"/>
    </location>
</feature>
<feature type="region of interest" description="Disordered" evidence="1">
    <location>
        <begin position="91"/>
        <end position="110"/>
    </location>
</feature>
<feature type="compositionally biased region" description="Basic and acidic residues" evidence="1">
    <location>
        <begin position="53"/>
        <end position="64"/>
    </location>
</feature>
<dbReference type="EMBL" id="NHYE01005643">
    <property type="protein sequence ID" value="PPQ65886.1"/>
    <property type="molecule type" value="Genomic_DNA"/>
</dbReference>
<keyword evidence="3" id="KW-1185">Reference proteome</keyword>
<gene>
    <name evidence="2" type="ORF">CVT26_000906</name>
</gene>
<dbReference type="AlphaFoldDB" id="A0A409VI48"/>
<reference evidence="2 3" key="1">
    <citation type="journal article" date="2018" name="Evol. Lett.">
        <title>Horizontal gene cluster transfer increased hallucinogenic mushroom diversity.</title>
        <authorList>
            <person name="Reynolds H.T."/>
            <person name="Vijayakumar V."/>
            <person name="Gluck-Thaler E."/>
            <person name="Korotkin H.B."/>
            <person name="Matheny P.B."/>
            <person name="Slot J.C."/>
        </authorList>
    </citation>
    <scope>NUCLEOTIDE SEQUENCE [LARGE SCALE GENOMIC DNA]</scope>
    <source>
        <strain evidence="2 3">SRW20</strain>
    </source>
</reference>
<feature type="compositionally biased region" description="Low complexity" evidence="1">
    <location>
        <begin position="1"/>
        <end position="33"/>
    </location>
</feature>
<feature type="region of interest" description="Disordered" evidence="1">
    <location>
        <begin position="1"/>
        <end position="38"/>
    </location>
</feature>
<organism evidence="2 3">
    <name type="scientific">Gymnopilus dilepis</name>
    <dbReference type="NCBI Taxonomy" id="231916"/>
    <lineage>
        <taxon>Eukaryota</taxon>
        <taxon>Fungi</taxon>
        <taxon>Dikarya</taxon>
        <taxon>Basidiomycota</taxon>
        <taxon>Agaricomycotina</taxon>
        <taxon>Agaricomycetes</taxon>
        <taxon>Agaricomycetidae</taxon>
        <taxon>Agaricales</taxon>
        <taxon>Agaricineae</taxon>
        <taxon>Hymenogastraceae</taxon>
        <taxon>Gymnopilus</taxon>
    </lineage>
</organism>